<dbReference type="Proteomes" id="UP000824533">
    <property type="component" value="Linkage Group LG05"/>
</dbReference>
<gene>
    <name evidence="1" type="ORF">K1T71_003365</name>
</gene>
<protein>
    <submittedName>
        <fullName evidence="1">Uncharacterized protein</fullName>
    </submittedName>
</protein>
<comment type="caution">
    <text evidence="1">The sequence shown here is derived from an EMBL/GenBank/DDBJ whole genome shotgun (WGS) entry which is preliminary data.</text>
</comment>
<name>A0ACC1DBS8_9NEOP</name>
<evidence type="ECO:0000313" key="2">
    <source>
        <dbReference type="Proteomes" id="UP000824533"/>
    </source>
</evidence>
<organism evidence="1 2">
    <name type="scientific">Dendrolimus kikuchii</name>
    <dbReference type="NCBI Taxonomy" id="765133"/>
    <lineage>
        <taxon>Eukaryota</taxon>
        <taxon>Metazoa</taxon>
        <taxon>Ecdysozoa</taxon>
        <taxon>Arthropoda</taxon>
        <taxon>Hexapoda</taxon>
        <taxon>Insecta</taxon>
        <taxon>Pterygota</taxon>
        <taxon>Neoptera</taxon>
        <taxon>Endopterygota</taxon>
        <taxon>Lepidoptera</taxon>
        <taxon>Glossata</taxon>
        <taxon>Ditrysia</taxon>
        <taxon>Bombycoidea</taxon>
        <taxon>Lasiocampidae</taxon>
        <taxon>Dendrolimus</taxon>
    </lineage>
</organism>
<evidence type="ECO:0000313" key="1">
    <source>
        <dbReference type="EMBL" id="KAJ0181280.1"/>
    </source>
</evidence>
<accession>A0ACC1DBS8</accession>
<reference evidence="1 2" key="1">
    <citation type="journal article" date="2021" name="Front. Genet.">
        <title>Chromosome-Level Genome Assembly Reveals Significant Gene Expansion in the Toll and IMD Signaling Pathways of Dendrolimus kikuchii.</title>
        <authorList>
            <person name="Zhou J."/>
            <person name="Wu P."/>
            <person name="Xiong Z."/>
            <person name="Liu N."/>
            <person name="Zhao N."/>
            <person name="Ji M."/>
            <person name="Qiu Y."/>
            <person name="Yang B."/>
        </authorList>
    </citation>
    <scope>NUCLEOTIDE SEQUENCE [LARGE SCALE GENOMIC DNA]</scope>
    <source>
        <strain evidence="1">Ann1</strain>
    </source>
</reference>
<sequence>MAAKSKKRLSKIENKLLNLEKLELKDVLCSICQSILTEPVTLPCFHDFCHRCFNGSIQNNALCCPLCRLRIGSWLRTATKKKNLINLQLWNFIKTKFCREIDTKTNGGEINIPEEKHQHRLSNPGEIRIEYEAELQRLRGERLRLEEKHIQETELLIRKIQEEEEEAHRKYLECLKKDEMLAHQIQHDHLKTSAPPCNSPRKTCQKGSRRISRLRPTKIDSYLSNFRQSSFIKDSPLLTNENTSSGNESAHKISTNHQINGASPEMVPSYGKSLKSTVDKKSKVGSGLWNKENGESHKEKSEDAKCHVKDVIDSVGSKDLSKSKSLVPSLLVSLPLPYTGIRPKNATATENRNLETGSVDSMHQELCYFKPIEGTPTSFSSRKSLPIRVPVLKAEGTPSSQQHGSAPSRAQYLQGLYQLRNISIARNLPSAFAIALSALKVQEKIPAICETNVKPKDKKISSSVVISVAKKTTNKNKTVNQDDGISTSNTRTNLRRTRSMGSITKDENETTPKKAKVKQRKVCSERKPYLRSDSKRNNRTKCSPMPISGSLNDNKVNLAVKNLSSPLESCDVKKILEEQLRIEKLIEQEKSDLELARKMDAEWNGRRQPRRAAGKRQLTLPHHLRPAKKLKV</sequence>
<dbReference type="EMBL" id="CM034391">
    <property type="protein sequence ID" value="KAJ0181280.1"/>
    <property type="molecule type" value="Genomic_DNA"/>
</dbReference>
<proteinExistence type="predicted"/>
<keyword evidence="2" id="KW-1185">Reference proteome</keyword>